<feature type="non-terminal residue" evidence="1">
    <location>
        <position position="100"/>
    </location>
</feature>
<gene>
    <name evidence="1" type="ORF">AARAC_000214</name>
</gene>
<reference evidence="1 2" key="1">
    <citation type="submission" date="2017-05" db="EMBL/GenBank/DDBJ databases">
        <title>Genome sequence for an aflatoxigenic pathogen of Argentinian peanut, Aspergillus arachidicola.</title>
        <authorList>
            <person name="Moore G."/>
            <person name="Beltz S.B."/>
            <person name="Mack B.M."/>
        </authorList>
    </citation>
    <scope>NUCLEOTIDE SEQUENCE [LARGE SCALE GENOMIC DNA]</scope>
    <source>
        <strain evidence="1 2">CBS 117610</strain>
    </source>
</reference>
<accession>A0A2G7FNE9</accession>
<evidence type="ECO:0000313" key="1">
    <source>
        <dbReference type="EMBL" id="PIG82086.1"/>
    </source>
</evidence>
<protein>
    <recommendedName>
        <fullName evidence="3">Ricin B lectin domain-containing protein</fullName>
    </recommendedName>
</protein>
<proteinExistence type="predicted"/>
<comment type="caution">
    <text evidence="1">The sequence shown here is derived from an EMBL/GenBank/DDBJ whole genome shotgun (WGS) entry which is preliminary data.</text>
</comment>
<dbReference type="AlphaFoldDB" id="A0A2G7FNE9"/>
<dbReference type="Proteomes" id="UP000231358">
    <property type="component" value="Unassembled WGS sequence"/>
</dbReference>
<dbReference type="EMBL" id="NEXV01000528">
    <property type="protein sequence ID" value="PIG82086.1"/>
    <property type="molecule type" value="Genomic_DNA"/>
</dbReference>
<dbReference type="SUPFAM" id="SSF50370">
    <property type="entry name" value="Ricin B-like lectins"/>
    <property type="match status" value="1"/>
</dbReference>
<sequence>MGYVLSEQGKIHTHALCPGRLPHQQLDFTGPNLYIAIPRHAENKRLNLDSGKKEDGTKLQLFSSMDDSTYGPDQRFLFAYAGKDEYLIINAKSGTYLTSA</sequence>
<dbReference type="InterPro" id="IPR035992">
    <property type="entry name" value="Ricin_B-like_lectins"/>
</dbReference>
<organism evidence="1 2">
    <name type="scientific">Aspergillus arachidicola</name>
    <dbReference type="NCBI Taxonomy" id="656916"/>
    <lineage>
        <taxon>Eukaryota</taxon>
        <taxon>Fungi</taxon>
        <taxon>Dikarya</taxon>
        <taxon>Ascomycota</taxon>
        <taxon>Pezizomycotina</taxon>
        <taxon>Eurotiomycetes</taxon>
        <taxon>Eurotiomycetidae</taxon>
        <taxon>Eurotiales</taxon>
        <taxon>Aspergillaceae</taxon>
        <taxon>Aspergillus</taxon>
        <taxon>Aspergillus subgen. Circumdati</taxon>
    </lineage>
</organism>
<keyword evidence="2" id="KW-1185">Reference proteome</keyword>
<evidence type="ECO:0000313" key="2">
    <source>
        <dbReference type="Proteomes" id="UP000231358"/>
    </source>
</evidence>
<evidence type="ECO:0008006" key="3">
    <source>
        <dbReference type="Google" id="ProtNLM"/>
    </source>
</evidence>
<name>A0A2G7FNE9_9EURO</name>
<dbReference type="Gene3D" id="2.80.10.50">
    <property type="match status" value="1"/>
</dbReference>